<keyword evidence="1" id="KW-0812">Transmembrane</keyword>
<feature type="transmembrane region" description="Helical" evidence="1">
    <location>
        <begin position="41"/>
        <end position="57"/>
    </location>
</feature>
<dbReference type="Proteomes" id="UP000267623">
    <property type="component" value="Unassembled WGS sequence"/>
</dbReference>
<comment type="caution">
    <text evidence="2">The sequence shown here is derived from an EMBL/GenBank/DDBJ whole genome shotgun (WGS) entry which is preliminary data.</text>
</comment>
<protein>
    <submittedName>
        <fullName evidence="2">DUF2752 domain-containing protein</fullName>
    </submittedName>
</protein>
<evidence type="ECO:0000313" key="2">
    <source>
        <dbReference type="EMBL" id="ROI12568.1"/>
    </source>
</evidence>
<accession>A0A3N0X5E8</accession>
<keyword evidence="1" id="KW-0472">Membrane</keyword>
<evidence type="ECO:0000313" key="3">
    <source>
        <dbReference type="Proteomes" id="UP000267623"/>
    </source>
</evidence>
<proteinExistence type="predicted"/>
<gene>
    <name evidence="2" type="ORF">EGH73_11430</name>
</gene>
<dbReference type="Pfam" id="PF10825">
    <property type="entry name" value="DUF2752"/>
    <property type="match status" value="1"/>
</dbReference>
<organism evidence="2 3">
    <name type="scientific">Epilithonimonas hominis</name>
    <dbReference type="NCBI Taxonomy" id="420404"/>
    <lineage>
        <taxon>Bacteria</taxon>
        <taxon>Pseudomonadati</taxon>
        <taxon>Bacteroidota</taxon>
        <taxon>Flavobacteriia</taxon>
        <taxon>Flavobacteriales</taxon>
        <taxon>Weeksellaceae</taxon>
        <taxon>Chryseobacterium group</taxon>
        <taxon>Epilithonimonas</taxon>
    </lineage>
</organism>
<reference evidence="3" key="1">
    <citation type="submission" date="2018-11" db="EMBL/GenBank/DDBJ databases">
        <title>Proposal to divide the Flavobacteriaceae and reorganize its genera based on Amino Acid Identity values calculated from whole genome sequences.</title>
        <authorList>
            <person name="Nicholson A.C."/>
            <person name="Gulvik C.A."/>
            <person name="Whitney A.M."/>
            <person name="Humrighouse B.W."/>
            <person name="Bell M."/>
            <person name="Holmes B."/>
            <person name="Steigerwalt A."/>
            <person name="Villarma A."/>
            <person name="Sheth M."/>
            <person name="Batra D."/>
            <person name="Pryor J."/>
            <person name="Bernardet J.-F."/>
            <person name="Hugo C."/>
            <person name="Kampfer P."/>
            <person name="Newman J."/>
            <person name="Mcquiston J."/>
        </authorList>
    </citation>
    <scope>NUCLEOTIDE SEQUENCE [LARGE SCALE GENOMIC DNA]</scope>
    <source>
        <strain evidence="3">DSM 22165</strain>
    </source>
</reference>
<keyword evidence="1" id="KW-1133">Transmembrane helix</keyword>
<dbReference type="AlphaFoldDB" id="A0A3N0X5E8"/>
<feature type="transmembrane region" description="Helical" evidence="1">
    <location>
        <begin position="99"/>
        <end position="118"/>
    </location>
</feature>
<name>A0A3N0X5E8_9FLAO</name>
<dbReference type="EMBL" id="RJTU01000071">
    <property type="protein sequence ID" value="ROI12568.1"/>
    <property type="molecule type" value="Genomic_DNA"/>
</dbReference>
<evidence type="ECO:0000256" key="1">
    <source>
        <dbReference type="SAM" id="Phobius"/>
    </source>
</evidence>
<sequence length="166" mass="19661">MTYIFSIFNIFTIIIFYFKNHGNLHIVLGIIFLLKKSKGQIAVLVILIVLIVIYYFFDPTKSDWFLRCPLKVITGYECAGCGVQRSFHSLLHLRFLEAFRYNALFVLSILYFLFLIILKYSESFRSNKKLLNFFFSKKWLCFLIIIVLLFSLLKNTDCYKAFINNL</sequence>
<feature type="transmembrane region" description="Helical" evidence="1">
    <location>
        <begin position="6"/>
        <end position="34"/>
    </location>
</feature>
<feature type="transmembrane region" description="Helical" evidence="1">
    <location>
        <begin position="130"/>
        <end position="153"/>
    </location>
</feature>
<dbReference type="InterPro" id="IPR021215">
    <property type="entry name" value="DUF2752"/>
</dbReference>